<feature type="domain" description="Glycosyltransferase 2-like" evidence="2">
    <location>
        <begin position="10"/>
        <end position="174"/>
    </location>
</feature>
<dbReference type="PANTHER" id="PTHR48090">
    <property type="entry name" value="UNDECAPRENYL-PHOSPHATE 4-DEOXY-4-FORMAMIDO-L-ARABINOSE TRANSFERASE-RELATED"/>
    <property type="match status" value="1"/>
</dbReference>
<name>A0ABS5QP12_9LACO</name>
<evidence type="ECO:0000313" key="3">
    <source>
        <dbReference type="EMBL" id="MBS9334893.1"/>
    </source>
</evidence>
<dbReference type="Gene3D" id="3.90.550.10">
    <property type="entry name" value="Spore Coat Polysaccharide Biosynthesis Protein SpsA, Chain A"/>
    <property type="match status" value="1"/>
</dbReference>
<dbReference type="SUPFAM" id="SSF53448">
    <property type="entry name" value="Nucleotide-diphospho-sugar transferases"/>
    <property type="match status" value="1"/>
</dbReference>
<evidence type="ECO:0000259" key="2">
    <source>
        <dbReference type="Pfam" id="PF00535"/>
    </source>
</evidence>
<keyword evidence="1" id="KW-0812">Transmembrane</keyword>
<feature type="transmembrane region" description="Helical" evidence="1">
    <location>
        <begin position="236"/>
        <end position="261"/>
    </location>
</feature>
<protein>
    <submittedName>
        <fullName evidence="3">Glycosyltransferase family 2 protein</fullName>
    </submittedName>
</protein>
<dbReference type="RefSeq" id="WP_213819486.1">
    <property type="nucleotide sequence ID" value="NZ_JAAMFI010000001.1"/>
</dbReference>
<evidence type="ECO:0000313" key="4">
    <source>
        <dbReference type="Proteomes" id="UP001519418"/>
    </source>
</evidence>
<dbReference type="InterPro" id="IPR029044">
    <property type="entry name" value="Nucleotide-diphossugar_trans"/>
</dbReference>
<keyword evidence="4" id="KW-1185">Reference proteome</keyword>
<proteinExistence type="predicted"/>
<dbReference type="Proteomes" id="UP001519418">
    <property type="component" value="Unassembled WGS sequence"/>
</dbReference>
<reference evidence="3 4" key="1">
    <citation type="submission" date="2020-02" db="EMBL/GenBank/DDBJ databases">
        <title>Fructobacillus sp. isolated from paper mulberry of Taiwan.</title>
        <authorList>
            <person name="Lin S.-T."/>
        </authorList>
    </citation>
    <scope>NUCLEOTIDE SEQUENCE [LARGE SCALE GENOMIC DNA]</scope>
    <source>
        <strain evidence="3 4">M1-10</strain>
    </source>
</reference>
<organism evidence="3 4">
    <name type="scientific">Fructobacillus papyriferae</name>
    <dbReference type="NCBI Taxonomy" id="2713171"/>
    <lineage>
        <taxon>Bacteria</taxon>
        <taxon>Bacillati</taxon>
        <taxon>Bacillota</taxon>
        <taxon>Bacilli</taxon>
        <taxon>Lactobacillales</taxon>
        <taxon>Lactobacillaceae</taxon>
        <taxon>Fructobacillus</taxon>
    </lineage>
</organism>
<gene>
    <name evidence="3" type="ORF">G6R27_02420</name>
</gene>
<keyword evidence="1" id="KW-1133">Transmembrane helix</keyword>
<keyword evidence="1" id="KW-0472">Membrane</keyword>
<dbReference type="CDD" id="cd04187">
    <property type="entry name" value="DPM1_like_bac"/>
    <property type="match status" value="1"/>
</dbReference>
<dbReference type="InterPro" id="IPR050256">
    <property type="entry name" value="Glycosyltransferase_2"/>
</dbReference>
<sequence>MDLQQNAVLSIVVPVYNEEETIPLFLEKVVALKREIIPYSFSFIFIDDGSTDQTLSVLRQINQQDDNVHYVSLSRHFGKEAAIYAGLEKAKGDLVALMDVDLQDPPELLPEMLSALVSNEVDCVATKRSDRRQESAIRSFFSSLFYKVMNRFSQTEFVEGARDFRMMNRSMVDAVLTLSENQRFSKGIFSWVGFRTKYLSYEDRNRSAGQSSWSFWGLFRYAVEGLVSFSTVPLTLVILLGFLTFTGSILAGIFIVIRALVSNSSVAGWPSMVTIILFIGGVQMLSIGVIGRYIAAIFFETKNRPIYLAKEEK</sequence>
<dbReference type="InterPro" id="IPR001173">
    <property type="entry name" value="Glyco_trans_2-like"/>
</dbReference>
<accession>A0ABS5QP12</accession>
<dbReference type="PANTHER" id="PTHR48090:SF8">
    <property type="entry name" value="GLYCOSYLTRANSFERASE CSBB-RELATED"/>
    <property type="match status" value="1"/>
</dbReference>
<dbReference type="EMBL" id="JAAMFI010000001">
    <property type="protein sequence ID" value="MBS9334893.1"/>
    <property type="molecule type" value="Genomic_DNA"/>
</dbReference>
<dbReference type="Pfam" id="PF00535">
    <property type="entry name" value="Glycos_transf_2"/>
    <property type="match status" value="1"/>
</dbReference>
<feature type="transmembrane region" description="Helical" evidence="1">
    <location>
        <begin position="273"/>
        <end position="295"/>
    </location>
</feature>
<evidence type="ECO:0000256" key="1">
    <source>
        <dbReference type="SAM" id="Phobius"/>
    </source>
</evidence>
<comment type="caution">
    <text evidence="3">The sequence shown here is derived from an EMBL/GenBank/DDBJ whole genome shotgun (WGS) entry which is preliminary data.</text>
</comment>